<gene>
    <name evidence="1" type="ORF">Vadar_013435</name>
</gene>
<reference evidence="1 2" key="1">
    <citation type="journal article" date="2021" name="Hortic Res">
        <title>High-quality reference genome and annotation aids understanding of berry development for evergreen blueberry (Vaccinium darrowii).</title>
        <authorList>
            <person name="Yu J."/>
            <person name="Hulse-Kemp A.M."/>
            <person name="Babiker E."/>
            <person name="Staton M."/>
        </authorList>
    </citation>
    <scope>NUCLEOTIDE SEQUENCE [LARGE SCALE GENOMIC DNA]</scope>
    <source>
        <strain evidence="2">cv. NJ 8807/NJ 8810</strain>
        <tissue evidence="1">Young leaf</tissue>
    </source>
</reference>
<name>A0ACB7XQI3_9ERIC</name>
<dbReference type="EMBL" id="CM037151">
    <property type="protein sequence ID" value="KAH7843160.1"/>
    <property type="molecule type" value="Genomic_DNA"/>
</dbReference>
<keyword evidence="2" id="KW-1185">Reference proteome</keyword>
<evidence type="ECO:0000313" key="2">
    <source>
        <dbReference type="Proteomes" id="UP000828048"/>
    </source>
</evidence>
<proteinExistence type="predicted"/>
<dbReference type="Proteomes" id="UP000828048">
    <property type="component" value="Chromosome 1"/>
</dbReference>
<evidence type="ECO:0000313" key="1">
    <source>
        <dbReference type="EMBL" id="KAH7843160.1"/>
    </source>
</evidence>
<protein>
    <submittedName>
        <fullName evidence="1">Uncharacterized protein</fullName>
    </submittedName>
</protein>
<comment type="caution">
    <text evidence="1">The sequence shown here is derived from an EMBL/GenBank/DDBJ whole genome shotgun (WGS) entry which is preliminary data.</text>
</comment>
<sequence length="124" mass="14092">MKCRCLGETENLYVDSEVKILAVMYGILDGSEGSCDWAVAVIEFSDEVKNWESESHFRPAGSVAAEPPQVITNESEFDEFADLTAAMKIEKEIKENKMWVLEIMDFGKYPLEEFEKGDGKLERK</sequence>
<accession>A0ACB7XQI3</accession>
<organism evidence="1 2">
    <name type="scientific">Vaccinium darrowii</name>
    <dbReference type="NCBI Taxonomy" id="229202"/>
    <lineage>
        <taxon>Eukaryota</taxon>
        <taxon>Viridiplantae</taxon>
        <taxon>Streptophyta</taxon>
        <taxon>Embryophyta</taxon>
        <taxon>Tracheophyta</taxon>
        <taxon>Spermatophyta</taxon>
        <taxon>Magnoliopsida</taxon>
        <taxon>eudicotyledons</taxon>
        <taxon>Gunneridae</taxon>
        <taxon>Pentapetalae</taxon>
        <taxon>asterids</taxon>
        <taxon>Ericales</taxon>
        <taxon>Ericaceae</taxon>
        <taxon>Vaccinioideae</taxon>
        <taxon>Vaccinieae</taxon>
        <taxon>Vaccinium</taxon>
    </lineage>
</organism>